<gene>
    <name evidence="8" type="ORF">NSCI0253_LOCUS36698</name>
</gene>
<organism evidence="8">
    <name type="scientific">Noctiluca scintillans</name>
    <name type="common">Sea sparkle</name>
    <name type="synonym">Red tide dinoflagellate</name>
    <dbReference type="NCBI Taxonomy" id="2966"/>
    <lineage>
        <taxon>Eukaryota</taxon>
        <taxon>Sar</taxon>
        <taxon>Alveolata</taxon>
        <taxon>Dinophyceae</taxon>
        <taxon>Noctilucales</taxon>
        <taxon>Noctilucaceae</taxon>
        <taxon>Noctiluca</taxon>
    </lineage>
</organism>
<feature type="binding site" evidence="5">
    <location>
        <position position="205"/>
    </location>
    <ligand>
        <name>Zn(2+)</name>
        <dbReference type="ChEBI" id="CHEBI:29105"/>
        <label>1</label>
    </ligand>
</feature>
<feature type="binding site" evidence="5">
    <location>
        <position position="242"/>
    </location>
    <ligand>
        <name>Zn(2+)</name>
        <dbReference type="ChEBI" id="CHEBI:29105"/>
        <label>2</label>
    </ligand>
</feature>
<reference evidence="8" key="1">
    <citation type="submission" date="2021-01" db="EMBL/GenBank/DDBJ databases">
        <authorList>
            <person name="Corre E."/>
            <person name="Pelletier E."/>
            <person name="Niang G."/>
            <person name="Scheremetjew M."/>
            <person name="Finn R."/>
            <person name="Kale V."/>
            <person name="Holt S."/>
            <person name="Cochrane G."/>
            <person name="Meng A."/>
            <person name="Brown T."/>
            <person name="Cohen L."/>
        </authorList>
    </citation>
    <scope>NUCLEOTIDE SEQUENCE</scope>
</reference>
<dbReference type="SUPFAM" id="SSF109604">
    <property type="entry name" value="HD-domain/PDEase-like"/>
    <property type="match status" value="1"/>
</dbReference>
<evidence type="ECO:0000313" key="8">
    <source>
        <dbReference type="EMBL" id="CAD8862343.1"/>
    </source>
</evidence>
<dbReference type="PROSITE" id="PS51845">
    <property type="entry name" value="PDEASE_I_2"/>
    <property type="match status" value="1"/>
</dbReference>
<comment type="cofactor">
    <cofactor evidence="6">
        <name>a divalent metal cation</name>
        <dbReference type="ChEBI" id="CHEBI:60240"/>
    </cofactor>
    <text evidence="6">Binds 2 divalent metal cations per subunit. Site 1 may preferentially bind zinc ions, while site 2 has a preference for magnesium and/or manganese ions.</text>
</comment>
<feature type="domain" description="PDEase" evidence="7">
    <location>
        <begin position="123"/>
        <end position="461"/>
    </location>
</feature>
<evidence type="ECO:0000259" key="7">
    <source>
        <dbReference type="PROSITE" id="PS51845"/>
    </source>
</evidence>
<dbReference type="InterPro" id="IPR003607">
    <property type="entry name" value="HD/PDEase_dom"/>
</dbReference>
<comment type="similarity">
    <text evidence="6">Belongs to the cyclic nucleotide phosphodiesterase family.</text>
</comment>
<keyword evidence="1 5" id="KW-0479">Metal-binding</keyword>
<dbReference type="GO" id="GO:0046872">
    <property type="term" value="F:metal ion binding"/>
    <property type="evidence" value="ECO:0007669"/>
    <property type="project" value="UniProtKB-KW"/>
</dbReference>
<evidence type="ECO:0000256" key="3">
    <source>
        <dbReference type="PIRSR" id="PIRSR623088-1"/>
    </source>
</evidence>
<dbReference type="AlphaFoldDB" id="A0A7S1FDW2"/>
<sequence>MMQFACCLVRDKEANNPPLLSLDSMEDEEEEHSGLPNGYVGSYGRLLTFLRHCRRRGVLDECDFGELVHALEDVSHRRNVTKIDLHNTWFGTTDLSTTIALAGGNHLEEAVRFGRKKSTRPDEFRERSRSLGDTLQMNSSWLHSQEFNCRTRGDLAADAEVMAFGIGKSFDLSKRFKIPERSLVNWIVAVGEHYIESNPYHNWLHAVDVFQFCFMSLTDGGAGKFFSVQDLFALLTSTIAHDVGHPGTNNAFLVNTGAKLAITYNDRSPLENMHASIAFDLLHRPDSNFLSNVPKHEATAFRGKFIEAVLATDPSNHIEIVDRFSGRVGSAGETPFMSDPKDRDKNGGSTEDRHMLMQVFIHMSDISNCCRPWEVYKETVFNLESEFFLQGDQERALGVPILPLMDRYKDSLAASQGFWISKFVGPLLDPFSTFMSEEFREFYQSTARENNDRFAKIMKKHGKKTAAEVWNLKLDG</sequence>
<evidence type="ECO:0000256" key="1">
    <source>
        <dbReference type="ARBA" id="ARBA00022723"/>
    </source>
</evidence>
<evidence type="ECO:0000256" key="4">
    <source>
        <dbReference type="PIRSR" id="PIRSR623088-2"/>
    </source>
</evidence>
<feature type="binding site" evidence="4">
    <location>
        <begin position="201"/>
        <end position="205"/>
    </location>
    <ligand>
        <name>AMP</name>
        <dbReference type="ChEBI" id="CHEBI:456215"/>
    </ligand>
</feature>
<accession>A0A7S1FDW2</accession>
<name>A0A7S1FDW2_NOCSC</name>
<dbReference type="Pfam" id="PF00233">
    <property type="entry name" value="PDEase_I"/>
    <property type="match status" value="1"/>
</dbReference>
<feature type="binding site" evidence="4">
    <location>
        <position position="242"/>
    </location>
    <ligand>
        <name>AMP</name>
        <dbReference type="ChEBI" id="CHEBI:456215"/>
    </ligand>
</feature>
<dbReference type="PRINTS" id="PR00387">
    <property type="entry name" value="PDIESTERASE1"/>
</dbReference>
<feature type="binding site" evidence="5">
    <location>
        <position position="241"/>
    </location>
    <ligand>
        <name>Zn(2+)</name>
        <dbReference type="ChEBI" id="CHEBI:29105"/>
        <label>1</label>
    </ligand>
</feature>
<dbReference type="Gene3D" id="1.10.1300.10">
    <property type="entry name" value="3'5'-cyclic nucleotide phosphodiesterase, catalytic domain"/>
    <property type="match status" value="1"/>
</dbReference>
<dbReference type="GO" id="GO:0004114">
    <property type="term" value="F:3',5'-cyclic-nucleotide phosphodiesterase activity"/>
    <property type="evidence" value="ECO:0007669"/>
    <property type="project" value="InterPro"/>
</dbReference>
<feature type="binding site" evidence="4">
    <location>
        <position position="416"/>
    </location>
    <ligand>
        <name>AMP</name>
        <dbReference type="ChEBI" id="CHEBI:456215"/>
    </ligand>
</feature>
<dbReference type="InterPro" id="IPR036971">
    <property type="entry name" value="PDEase_catalytic_dom_sf"/>
</dbReference>
<evidence type="ECO:0000256" key="2">
    <source>
        <dbReference type="ARBA" id="ARBA00022801"/>
    </source>
</evidence>
<proteinExistence type="inferred from homology"/>
<evidence type="ECO:0000256" key="5">
    <source>
        <dbReference type="PIRSR" id="PIRSR623088-3"/>
    </source>
</evidence>
<feature type="binding site" evidence="5">
    <location>
        <position position="365"/>
    </location>
    <ligand>
        <name>Zn(2+)</name>
        <dbReference type="ChEBI" id="CHEBI:29105"/>
        <label>1</label>
    </ligand>
</feature>
<dbReference type="EC" id="3.1.4.-" evidence="6"/>
<dbReference type="InterPro" id="IPR023088">
    <property type="entry name" value="PDEase"/>
</dbReference>
<dbReference type="PANTHER" id="PTHR11347">
    <property type="entry name" value="CYCLIC NUCLEOTIDE PHOSPHODIESTERASE"/>
    <property type="match status" value="1"/>
</dbReference>
<evidence type="ECO:0000256" key="6">
    <source>
        <dbReference type="RuleBase" id="RU363067"/>
    </source>
</evidence>
<dbReference type="SMART" id="SM00471">
    <property type="entry name" value="HDc"/>
    <property type="match status" value="1"/>
</dbReference>
<feature type="binding site" evidence="4">
    <location>
        <position position="365"/>
    </location>
    <ligand>
        <name>AMP</name>
        <dbReference type="ChEBI" id="CHEBI:456215"/>
    </ligand>
</feature>
<dbReference type="CDD" id="cd00077">
    <property type="entry name" value="HDc"/>
    <property type="match status" value="1"/>
</dbReference>
<keyword evidence="2 6" id="KW-0378">Hydrolase</keyword>
<dbReference type="InterPro" id="IPR023174">
    <property type="entry name" value="PDEase_CS"/>
</dbReference>
<protein>
    <recommendedName>
        <fullName evidence="6">Phosphodiesterase</fullName>
        <ecNumber evidence="6">3.1.4.-</ecNumber>
    </recommendedName>
</protein>
<dbReference type="GO" id="GO:0007165">
    <property type="term" value="P:signal transduction"/>
    <property type="evidence" value="ECO:0007669"/>
    <property type="project" value="InterPro"/>
</dbReference>
<dbReference type="PROSITE" id="PS00126">
    <property type="entry name" value="PDEASE_I_1"/>
    <property type="match status" value="1"/>
</dbReference>
<dbReference type="InterPro" id="IPR002073">
    <property type="entry name" value="PDEase_catalytic_dom"/>
</dbReference>
<feature type="active site" description="Proton donor" evidence="3">
    <location>
        <position position="201"/>
    </location>
</feature>
<feature type="binding site" evidence="5">
    <location>
        <position position="242"/>
    </location>
    <ligand>
        <name>Zn(2+)</name>
        <dbReference type="ChEBI" id="CHEBI:29105"/>
        <label>1</label>
    </ligand>
</feature>
<dbReference type="EMBL" id="HBFQ01051417">
    <property type="protein sequence ID" value="CAD8862343.1"/>
    <property type="molecule type" value="Transcribed_RNA"/>
</dbReference>